<keyword evidence="4" id="KW-0804">Transcription</keyword>
<dbReference type="Gene3D" id="1.10.10.60">
    <property type="entry name" value="Homeodomain-like"/>
    <property type="match status" value="3"/>
</dbReference>
<evidence type="ECO:0000256" key="1">
    <source>
        <dbReference type="ARBA" id="ARBA00004123"/>
    </source>
</evidence>
<keyword evidence="5" id="KW-0539">Nucleus</keyword>
<gene>
    <name evidence="7" type="ORF">CHIRRI_LOCUS7487</name>
</gene>
<evidence type="ECO:0000256" key="3">
    <source>
        <dbReference type="ARBA" id="ARBA00023125"/>
    </source>
</evidence>
<feature type="domain" description="Myb-like" evidence="6">
    <location>
        <begin position="418"/>
        <end position="467"/>
    </location>
</feature>
<dbReference type="InterPro" id="IPR009057">
    <property type="entry name" value="Homeodomain-like_sf"/>
</dbReference>
<evidence type="ECO:0000256" key="4">
    <source>
        <dbReference type="ARBA" id="ARBA00023163"/>
    </source>
</evidence>
<dbReference type="GO" id="GO:0005634">
    <property type="term" value="C:nucleus"/>
    <property type="evidence" value="ECO:0007669"/>
    <property type="project" value="UniProtKB-SubCell"/>
</dbReference>
<protein>
    <recommendedName>
        <fullName evidence="6">Myb-like domain-containing protein</fullName>
    </recommendedName>
</protein>
<evidence type="ECO:0000313" key="8">
    <source>
        <dbReference type="Proteomes" id="UP001153620"/>
    </source>
</evidence>
<dbReference type="GO" id="GO:0001006">
    <property type="term" value="F:RNA polymerase III type 3 promoter sequence-specific DNA binding"/>
    <property type="evidence" value="ECO:0007669"/>
    <property type="project" value="TreeGrafter"/>
</dbReference>
<dbReference type="InterPro" id="IPR001005">
    <property type="entry name" value="SANT/Myb"/>
</dbReference>
<dbReference type="GO" id="GO:0042796">
    <property type="term" value="P:snRNA transcription by RNA polymerase III"/>
    <property type="evidence" value="ECO:0007669"/>
    <property type="project" value="TreeGrafter"/>
</dbReference>
<evidence type="ECO:0000256" key="5">
    <source>
        <dbReference type="ARBA" id="ARBA00023242"/>
    </source>
</evidence>
<dbReference type="SUPFAM" id="SSF46689">
    <property type="entry name" value="Homeodomain-like"/>
    <property type="match status" value="3"/>
</dbReference>
<dbReference type="GO" id="GO:0019185">
    <property type="term" value="C:snRNA-activating protein complex"/>
    <property type="evidence" value="ECO:0007669"/>
    <property type="project" value="TreeGrafter"/>
</dbReference>
<feature type="domain" description="Myb-like" evidence="6">
    <location>
        <begin position="309"/>
        <end position="358"/>
    </location>
</feature>
<evidence type="ECO:0000313" key="7">
    <source>
        <dbReference type="EMBL" id="CAG9804604.1"/>
    </source>
</evidence>
<feature type="domain" description="Myb-like" evidence="6">
    <location>
        <begin position="470"/>
        <end position="519"/>
    </location>
</feature>
<keyword evidence="8" id="KW-1185">Reference proteome</keyword>
<dbReference type="GO" id="GO:0000978">
    <property type="term" value="F:RNA polymerase II cis-regulatory region sequence-specific DNA binding"/>
    <property type="evidence" value="ECO:0007669"/>
    <property type="project" value="TreeGrafter"/>
</dbReference>
<keyword evidence="3" id="KW-0238">DNA-binding</keyword>
<feature type="domain" description="Myb-like" evidence="6">
    <location>
        <begin position="362"/>
        <end position="414"/>
    </location>
</feature>
<dbReference type="Pfam" id="PF00249">
    <property type="entry name" value="Myb_DNA-binding"/>
    <property type="match status" value="3"/>
</dbReference>
<evidence type="ECO:0000256" key="2">
    <source>
        <dbReference type="ARBA" id="ARBA00023015"/>
    </source>
</evidence>
<dbReference type="EMBL" id="OU895878">
    <property type="protein sequence ID" value="CAG9804604.1"/>
    <property type="molecule type" value="Genomic_DNA"/>
</dbReference>
<name>A0A9N9RWW4_9DIPT</name>
<dbReference type="SMART" id="SM00717">
    <property type="entry name" value="SANT"/>
    <property type="match status" value="4"/>
</dbReference>
<dbReference type="PANTHER" id="PTHR46621">
    <property type="entry name" value="SNRNA-ACTIVATING PROTEIN COMPLEX SUBUNIT 4"/>
    <property type="match status" value="1"/>
</dbReference>
<proteinExistence type="predicted"/>
<sequence length="776" mass="91341">MSQFTEEEIDRIIDNCERITHDDVESIDDTDRLPKIVEIKHIRHPKIEIQSKIVNDEEQGDSEEFFESCFQKTKQKKINKQAPEINDFSGILTINEESDAKPNLDDAILVNNILRKRLVQFRNNIEASLSKIDCRLDFLEKFLQDAKSNDVKDAMTFKTTYIRCGRPYFKDALYYPAPENEDFKYRKNVLQEFFPFDLPTACIKWRTKEKVSLVNGIKTQMINHIKLQQSKKICQDSKKTRGKMQKLRFISNNQDLNDMTISNIYETIQSDHPDFQINWNLISFNDLQSTHSVTECMGMWYSYLKPDINRDPFSDEEIAIMSHWATEYKYQNWEEIAQQLDRRTSLQTFSFFSSECSRLCPANVRWTPEEDELLLETVKKFERANVILWNRVGCLVPNRNKTQCYNRYLILNQNVNRKKGVFSAQENRILLNYVAKYGDDLSKFPEDLLPNRSIIQIKNHYNVALKHKGKVNPWTLEEDKKLMEFVKDKGTNDWKGISDILQTHNRLSCRTRYLTISKFLAKNPELSIEDVPSRLKKVTAVHKAVNSEDEDDPETMKPTKNRKVVTRYKSFGVLTFEEFKMKNLQLYNLMKTAYNYQLVPKELNPDTNNFLLFKSLLGIEHYGLQKKFALSFTNQQYSKINEILASKLDKEMDKEITRVKKESIFMVPVNYYTAVGLRSVAIKIHEDTIDTDEKTDTKHSKKYDEALKNFQQLFTSLFYWPAMLSKLSFNELQNYRNLQNVSVAPIMEVLVKRPNDQKVYYGSNPPKKQKIKQESR</sequence>
<dbReference type="InterPro" id="IPR051575">
    <property type="entry name" value="Myb-like_DNA-bd"/>
</dbReference>
<dbReference type="OrthoDB" id="7732024at2759"/>
<comment type="subcellular location">
    <subcellularLocation>
        <location evidence="1">Nucleus</location>
    </subcellularLocation>
</comment>
<dbReference type="CDD" id="cd00167">
    <property type="entry name" value="SANT"/>
    <property type="match status" value="2"/>
</dbReference>
<dbReference type="GO" id="GO:0042795">
    <property type="term" value="P:snRNA transcription by RNA polymerase II"/>
    <property type="evidence" value="ECO:0007669"/>
    <property type="project" value="TreeGrafter"/>
</dbReference>
<dbReference type="AlphaFoldDB" id="A0A9N9RWW4"/>
<reference evidence="7" key="1">
    <citation type="submission" date="2022-01" db="EMBL/GenBank/DDBJ databases">
        <authorList>
            <person name="King R."/>
        </authorList>
    </citation>
    <scope>NUCLEOTIDE SEQUENCE</scope>
</reference>
<evidence type="ECO:0000259" key="6">
    <source>
        <dbReference type="SMART" id="SM00717"/>
    </source>
</evidence>
<reference evidence="7" key="2">
    <citation type="submission" date="2022-10" db="EMBL/GenBank/DDBJ databases">
        <authorList>
            <consortium name="ENA_rothamsted_submissions"/>
            <consortium name="culmorum"/>
            <person name="King R."/>
        </authorList>
    </citation>
    <scope>NUCLEOTIDE SEQUENCE</scope>
</reference>
<keyword evidence="2" id="KW-0805">Transcription regulation</keyword>
<organism evidence="7 8">
    <name type="scientific">Chironomus riparius</name>
    <dbReference type="NCBI Taxonomy" id="315576"/>
    <lineage>
        <taxon>Eukaryota</taxon>
        <taxon>Metazoa</taxon>
        <taxon>Ecdysozoa</taxon>
        <taxon>Arthropoda</taxon>
        <taxon>Hexapoda</taxon>
        <taxon>Insecta</taxon>
        <taxon>Pterygota</taxon>
        <taxon>Neoptera</taxon>
        <taxon>Endopterygota</taxon>
        <taxon>Diptera</taxon>
        <taxon>Nematocera</taxon>
        <taxon>Chironomoidea</taxon>
        <taxon>Chironomidae</taxon>
        <taxon>Chironominae</taxon>
        <taxon>Chironomus</taxon>
    </lineage>
</organism>
<dbReference type="Proteomes" id="UP001153620">
    <property type="component" value="Chromosome 2"/>
</dbReference>
<accession>A0A9N9RWW4</accession>
<dbReference type="PANTHER" id="PTHR46621:SF1">
    <property type="entry name" value="SNRNA-ACTIVATING PROTEIN COMPLEX SUBUNIT 4"/>
    <property type="match status" value="1"/>
</dbReference>